<dbReference type="OMA" id="MAWRVIS"/>
<evidence type="ECO:0000313" key="1">
    <source>
        <dbReference type="EMBL" id="GAP90752.1"/>
    </source>
</evidence>
<organism evidence="1">
    <name type="scientific">Rosellinia necatrix</name>
    <name type="common">White root-rot fungus</name>
    <dbReference type="NCBI Taxonomy" id="77044"/>
    <lineage>
        <taxon>Eukaryota</taxon>
        <taxon>Fungi</taxon>
        <taxon>Dikarya</taxon>
        <taxon>Ascomycota</taxon>
        <taxon>Pezizomycotina</taxon>
        <taxon>Sordariomycetes</taxon>
        <taxon>Xylariomycetidae</taxon>
        <taxon>Xylariales</taxon>
        <taxon>Xylariaceae</taxon>
        <taxon>Rosellinia</taxon>
    </lineage>
</organism>
<reference evidence="1" key="1">
    <citation type="submission" date="2016-03" db="EMBL/GenBank/DDBJ databases">
        <title>Draft genome sequence of Rosellinia necatrix.</title>
        <authorList>
            <person name="Kanematsu S."/>
        </authorList>
    </citation>
    <scope>NUCLEOTIDE SEQUENCE [LARGE SCALE GENOMIC DNA]</scope>
    <source>
        <strain evidence="1">W97</strain>
    </source>
</reference>
<proteinExistence type="predicted"/>
<dbReference type="EMBL" id="DF977497">
    <property type="protein sequence ID" value="GAP90752.1"/>
    <property type="molecule type" value="Genomic_DNA"/>
</dbReference>
<evidence type="ECO:0000313" key="2">
    <source>
        <dbReference type="Proteomes" id="UP000054516"/>
    </source>
</evidence>
<gene>
    <name evidence="1" type="ORF">SAMD00023353_5200910</name>
</gene>
<protein>
    <submittedName>
        <fullName evidence="1">Uncharacterized protein</fullName>
    </submittedName>
</protein>
<dbReference type="AlphaFoldDB" id="A0A1W2TQL2"/>
<dbReference type="OrthoDB" id="4488907at2759"/>
<sequence>MATTSKGANGFRADHQKLDNDLKQQLTKVDENLSVHALGDYSEAYENMYKATMRSGIESLLGTTSIPNSQAWNDAMAYGREVILAPEDSTERASSRWTRSCSDLHKELLKRFGEETLEAGRLGTASIIADHFNGNRLAIPHVNKKASYLRHRDDAKVGAGFYPKSSPLAATCYQSASLCCSVAMSCFLPVGEAVQAAYISHLSVCDDVGSFTEEDYEVRTRMVAISAGVARKFGGGAVKVFVDGTAKQAVGATSGAARPIEAAMAWRAVNGCSTIYSQYNFTAECELDVGLVAPVVMMAAHDLLDWRCDVAAGNYENALSAVHGFGVPDPFHAFVEAMLREALTHPRSGLYGIAAVVYMHFTVGRYGAWEYRGDHKPACETCVLLLREATELAGLDWAPRPPPRTYADGDGARERGRLWSDHFVDKGLVQETVGWFQHLITSGEIWLFDVLAEGARPVDEDVDWA</sequence>
<name>A0A1W2TQL2_ROSNE</name>
<dbReference type="Proteomes" id="UP000054516">
    <property type="component" value="Unassembled WGS sequence"/>
</dbReference>
<keyword evidence="2" id="KW-1185">Reference proteome</keyword>
<accession>A0A1W2TQL2</accession>